<feature type="domain" description="Ribosome maturation factor RimM PRC barrel" evidence="7">
    <location>
        <begin position="102"/>
        <end position="166"/>
    </location>
</feature>
<protein>
    <recommendedName>
        <fullName evidence="5">Ribosome maturation factor RimM</fullName>
    </recommendedName>
</protein>
<dbReference type="PANTHER" id="PTHR33692:SF1">
    <property type="entry name" value="RIBOSOME MATURATION FACTOR RIMM"/>
    <property type="match status" value="1"/>
</dbReference>
<dbReference type="InterPro" id="IPR011033">
    <property type="entry name" value="PRC_barrel-like_sf"/>
</dbReference>
<dbReference type="Proteomes" id="UP001155483">
    <property type="component" value="Unassembled WGS sequence"/>
</dbReference>
<keyword evidence="4 5" id="KW-0143">Chaperone</keyword>
<dbReference type="GO" id="GO:0042274">
    <property type="term" value="P:ribosomal small subunit biogenesis"/>
    <property type="evidence" value="ECO:0007669"/>
    <property type="project" value="UniProtKB-UniRule"/>
</dbReference>
<evidence type="ECO:0000256" key="4">
    <source>
        <dbReference type="ARBA" id="ARBA00023186"/>
    </source>
</evidence>
<comment type="subunit">
    <text evidence="5">Binds ribosomal protein uS19.</text>
</comment>
<feature type="domain" description="RimM N-terminal" evidence="6">
    <location>
        <begin position="7"/>
        <end position="89"/>
    </location>
</feature>
<dbReference type="InterPro" id="IPR036976">
    <property type="entry name" value="RimM_N_sf"/>
</dbReference>
<dbReference type="InterPro" id="IPR002676">
    <property type="entry name" value="RimM_N"/>
</dbReference>
<dbReference type="InterPro" id="IPR011961">
    <property type="entry name" value="RimM"/>
</dbReference>
<gene>
    <name evidence="5 8" type="primary">rimM</name>
    <name evidence="8" type="ORF">OCK74_01835</name>
</gene>
<accession>A0A9X2XT57</accession>
<dbReference type="InterPro" id="IPR056792">
    <property type="entry name" value="PRC_RimM"/>
</dbReference>
<keyword evidence="9" id="KW-1185">Reference proteome</keyword>
<evidence type="ECO:0000256" key="5">
    <source>
        <dbReference type="HAMAP-Rule" id="MF_00014"/>
    </source>
</evidence>
<comment type="domain">
    <text evidence="5">The PRC barrel domain binds ribosomal protein uS19.</text>
</comment>
<dbReference type="RefSeq" id="WP_279295276.1">
    <property type="nucleotide sequence ID" value="NZ_JAOTIF010000001.1"/>
</dbReference>
<reference evidence="8" key="1">
    <citation type="submission" date="2022-09" db="EMBL/GenBank/DDBJ databases">
        <authorList>
            <person name="Yuan C."/>
            <person name="Ke Z."/>
        </authorList>
    </citation>
    <scope>NUCLEOTIDE SEQUENCE</scope>
    <source>
        <strain evidence="8">LB-8</strain>
    </source>
</reference>
<sequence>MTEYFKIGKLVTSFGLKGELILKHNLGKKTALKGLPAIFIEERKDSFIPYFIETARIKNEEEIYLKLQDVNTREAAIKLAQKEVWLPEEEFKKFSSKSSPITLLGFDIVEDKKVLGKILEVIEQPHQLLCRIEINQKEVLIPLHEDTILKIDKKAKQVIVELPEGLLEVYL</sequence>
<evidence type="ECO:0000313" key="9">
    <source>
        <dbReference type="Proteomes" id="UP001155483"/>
    </source>
</evidence>
<reference evidence="8" key="2">
    <citation type="submission" date="2023-04" db="EMBL/GenBank/DDBJ databases">
        <title>Paracnuella aquatica gen. nov., sp. nov., a member of the family Chitinophagaceae isolated from a hot spring.</title>
        <authorList>
            <person name="Wang C."/>
        </authorList>
    </citation>
    <scope>NUCLEOTIDE SEQUENCE</scope>
    <source>
        <strain evidence="8">LB-8</strain>
    </source>
</reference>
<comment type="function">
    <text evidence="5">An accessory protein needed during the final step in the assembly of 30S ribosomal subunit, possibly for assembly of the head region. Essential for efficient processing of 16S rRNA. May be needed both before and after RbfA during the maturation of 16S rRNA. It has affinity for free ribosomal 30S subunits but not for 70S ribosomes.</text>
</comment>
<dbReference type="Gene3D" id="2.30.30.240">
    <property type="entry name" value="PRC-barrel domain"/>
    <property type="match status" value="1"/>
</dbReference>
<evidence type="ECO:0000259" key="7">
    <source>
        <dbReference type="Pfam" id="PF24986"/>
    </source>
</evidence>
<dbReference type="NCBIfam" id="TIGR02273">
    <property type="entry name" value="16S_RimM"/>
    <property type="match status" value="1"/>
</dbReference>
<dbReference type="AlphaFoldDB" id="A0A9X2XT57"/>
<dbReference type="GO" id="GO:0005840">
    <property type="term" value="C:ribosome"/>
    <property type="evidence" value="ECO:0007669"/>
    <property type="project" value="InterPro"/>
</dbReference>
<evidence type="ECO:0000256" key="2">
    <source>
        <dbReference type="ARBA" id="ARBA00022517"/>
    </source>
</evidence>
<dbReference type="HAMAP" id="MF_00014">
    <property type="entry name" value="Ribosome_mat_RimM"/>
    <property type="match status" value="1"/>
</dbReference>
<evidence type="ECO:0000256" key="3">
    <source>
        <dbReference type="ARBA" id="ARBA00022552"/>
    </source>
</evidence>
<dbReference type="SUPFAM" id="SSF50346">
    <property type="entry name" value="PRC-barrel domain"/>
    <property type="match status" value="1"/>
</dbReference>
<keyword evidence="3 5" id="KW-0698">rRNA processing</keyword>
<keyword evidence="1 5" id="KW-0963">Cytoplasm</keyword>
<keyword evidence="2 5" id="KW-0690">Ribosome biogenesis</keyword>
<proteinExistence type="inferred from homology"/>
<evidence type="ECO:0000313" key="8">
    <source>
        <dbReference type="EMBL" id="MCU7547831.1"/>
    </source>
</evidence>
<name>A0A9X2XT57_9BACT</name>
<dbReference type="Pfam" id="PF24986">
    <property type="entry name" value="PRC_RimM"/>
    <property type="match status" value="1"/>
</dbReference>
<dbReference type="Gene3D" id="2.40.30.60">
    <property type="entry name" value="RimM"/>
    <property type="match status" value="1"/>
</dbReference>
<dbReference type="GO" id="GO:0005737">
    <property type="term" value="C:cytoplasm"/>
    <property type="evidence" value="ECO:0007669"/>
    <property type="project" value="UniProtKB-SubCell"/>
</dbReference>
<evidence type="ECO:0000259" key="6">
    <source>
        <dbReference type="Pfam" id="PF01782"/>
    </source>
</evidence>
<dbReference type="PANTHER" id="PTHR33692">
    <property type="entry name" value="RIBOSOME MATURATION FACTOR RIMM"/>
    <property type="match status" value="1"/>
</dbReference>
<dbReference type="GO" id="GO:0006364">
    <property type="term" value="P:rRNA processing"/>
    <property type="evidence" value="ECO:0007669"/>
    <property type="project" value="UniProtKB-UniRule"/>
</dbReference>
<comment type="caution">
    <text evidence="8">The sequence shown here is derived from an EMBL/GenBank/DDBJ whole genome shotgun (WGS) entry which is preliminary data.</text>
</comment>
<dbReference type="GO" id="GO:0043022">
    <property type="term" value="F:ribosome binding"/>
    <property type="evidence" value="ECO:0007669"/>
    <property type="project" value="InterPro"/>
</dbReference>
<evidence type="ECO:0000256" key="1">
    <source>
        <dbReference type="ARBA" id="ARBA00022490"/>
    </source>
</evidence>
<comment type="subcellular location">
    <subcellularLocation>
        <location evidence="5">Cytoplasm</location>
    </subcellularLocation>
</comment>
<dbReference type="Pfam" id="PF01782">
    <property type="entry name" value="RimM"/>
    <property type="match status" value="1"/>
</dbReference>
<dbReference type="SUPFAM" id="SSF50447">
    <property type="entry name" value="Translation proteins"/>
    <property type="match status" value="1"/>
</dbReference>
<comment type="similarity">
    <text evidence="5">Belongs to the RimM family.</text>
</comment>
<dbReference type="EMBL" id="JAOTIF010000001">
    <property type="protein sequence ID" value="MCU7547831.1"/>
    <property type="molecule type" value="Genomic_DNA"/>
</dbReference>
<organism evidence="8 9">
    <name type="scientific">Paraflavisolibacter caeni</name>
    <dbReference type="NCBI Taxonomy" id="2982496"/>
    <lineage>
        <taxon>Bacteria</taxon>
        <taxon>Pseudomonadati</taxon>
        <taxon>Bacteroidota</taxon>
        <taxon>Chitinophagia</taxon>
        <taxon>Chitinophagales</taxon>
        <taxon>Chitinophagaceae</taxon>
        <taxon>Paraflavisolibacter</taxon>
    </lineage>
</organism>
<dbReference type="InterPro" id="IPR009000">
    <property type="entry name" value="Transl_B-barrel_sf"/>
</dbReference>